<keyword evidence="2" id="KW-0378">Hydrolase</keyword>
<evidence type="ECO:0000313" key="3">
    <source>
        <dbReference type="Proteomes" id="UP000605846"/>
    </source>
</evidence>
<comment type="caution">
    <text evidence="2">The sequence shown here is derived from an EMBL/GenBank/DDBJ whole genome shotgun (WGS) entry which is preliminary data.</text>
</comment>
<dbReference type="InterPro" id="IPR022742">
    <property type="entry name" value="Hydrolase_4"/>
</dbReference>
<dbReference type="EMBL" id="JABAYA010000160">
    <property type="protein sequence ID" value="KAF7723193.1"/>
    <property type="molecule type" value="Genomic_DNA"/>
</dbReference>
<evidence type="ECO:0000259" key="1">
    <source>
        <dbReference type="Pfam" id="PF12146"/>
    </source>
</evidence>
<dbReference type="Gene3D" id="3.40.50.1820">
    <property type="entry name" value="alpha/beta hydrolase"/>
    <property type="match status" value="1"/>
</dbReference>
<name>A0A8H7ERB9_9FUNG</name>
<dbReference type="PANTHER" id="PTHR12277:SF81">
    <property type="entry name" value="PROTEIN ABHD13"/>
    <property type="match status" value="1"/>
</dbReference>
<proteinExistence type="predicted"/>
<reference evidence="2" key="1">
    <citation type="submission" date="2020-01" db="EMBL/GenBank/DDBJ databases">
        <title>Genome Sequencing of Three Apophysomyces-Like Fungal Strains Confirms a Novel Fungal Genus in the Mucoromycota with divergent Burkholderia-like Endosymbiotic Bacteria.</title>
        <authorList>
            <person name="Stajich J.E."/>
            <person name="Macias A.M."/>
            <person name="Carter-House D."/>
            <person name="Lovett B."/>
            <person name="Kasson L.R."/>
            <person name="Berry K."/>
            <person name="Grigoriev I."/>
            <person name="Chang Y."/>
            <person name="Spatafora J."/>
            <person name="Kasson M.T."/>
        </authorList>
    </citation>
    <scope>NUCLEOTIDE SEQUENCE</scope>
    <source>
        <strain evidence="2">NRRL A-21654</strain>
    </source>
</reference>
<dbReference type="GO" id="GO:0008474">
    <property type="term" value="F:palmitoyl-(protein) hydrolase activity"/>
    <property type="evidence" value="ECO:0007669"/>
    <property type="project" value="TreeGrafter"/>
</dbReference>
<dbReference type="SUPFAM" id="SSF53474">
    <property type="entry name" value="alpha/beta-Hydrolases"/>
    <property type="match status" value="1"/>
</dbReference>
<accession>A0A8H7ERB9</accession>
<gene>
    <name evidence="2" type="primary">ABHD13</name>
    <name evidence="2" type="ORF">EC973_002268</name>
</gene>
<protein>
    <submittedName>
        <fullName evidence="2">Alpha/beta hydrolase domain-containing protein 13</fullName>
    </submittedName>
</protein>
<dbReference type="InterPro" id="IPR029058">
    <property type="entry name" value="AB_hydrolase_fold"/>
</dbReference>
<dbReference type="GO" id="GO:0016020">
    <property type="term" value="C:membrane"/>
    <property type="evidence" value="ECO:0007669"/>
    <property type="project" value="TreeGrafter"/>
</dbReference>
<dbReference type="PANTHER" id="PTHR12277">
    <property type="entry name" value="ALPHA/BETA HYDROLASE DOMAIN-CONTAINING PROTEIN"/>
    <property type="match status" value="1"/>
</dbReference>
<keyword evidence="3" id="KW-1185">Reference proteome</keyword>
<feature type="domain" description="Serine aminopeptidase S33" evidence="1">
    <location>
        <begin position="20"/>
        <end position="84"/>
    </location>
</feature>
<evidence type="ECO:0000313" key="2">
    <source>
        <dbReference type="EMBL" id="KAF7723193.1"/>
    </source>
</evidence>
<dbReference type="Pfam" id="PF12146">
    <property type="entry name" value="Hydrolase_4"/>
    <property type="match status" value="1"/>
</dbReference>
<dbReference type="OrthoDB" id="10249433at2759"/>
<organism evidence="2 3">
    <name type="scientific">Apophysomyces ossiformis</name>
    <dbReference type="NCBI Taxonomy" id="679940"/>
    <lineage>
        <taxon>Eukaryota</taxon>
        <taxon>Fungi</taxon>
        <taxon>Fungi incertae sedis</taxon>
        <taxon>Mucoromycota</taxon>
        <taxon>Mucoromycotina</taxon>
        <taxon>Mucoromycetes</taxon>
        <taxon>Mucorales</taxon>
        <taxon>Mucorineae</taxon>
        <taxon>Mucoraceae</taxon>
        <taxon>Apophysomyces</taxon>
    </lineage>
</organism>
<sequence length="175" mass="20175">MIHRFGLFKTMVDAVPDLTIVADAMAILNFVHQRYPTRPVYVYGHSLGGAVAIDICQKVPVRGLIVENTYTSIQDMVQAMYPRYTPYPFIAKLFLWNHWKSDKKISKVQAPILFLSADKDEIVPSSQMQKLYTLATHSTYRKFVRFPRSTHMDIFTAESTAFKSSLREFIDNTMK</sequence>
<dbReference type="Proteomes" id="UP000605846">
    <property type="component" value="Unassembled WGS sequence"/>
</dbReference>
<dbReference type="AlphaFoldDB" id="A0A8H7ERB9"/>